<dbReference type="EMBL" id="FNVS01000008">
    <property type="protein sequence ID" value="SEF86715.1"/>
    <property type="molecule type" value="Genomic_DNA"/>
</dbReference>
<keyword evidence="2" id="KW-1185">Reference proteome</keyword>
<evidence type="ECO:0000313" key="2">
    <source>
        <dbReference type="Proteomes" id="UP000236725"/>
    </source>
</evidence>
<proteinExistence type="predicted"/>
<sequence length="82" mass="9415">MSKLRAEDARKIANDNSEAIQSILDDVFKMIERTAKEGRFKLNYTSEISDVNLITPVMEQLTTMGYRVDSCSLKNINLTIEW</sequence>
<comment type="caution">
    <text evidence="1">The sequence shown here is derived from an EMBL/GenBank/DDBJ whole genome shotgun (WGS) entry which is preliminary data.</text>
</comment>
<protein>
    <submittedName>
        <fullName evidence="1">Uncharacterized protein</fullName>
    </submittedName>
</protein>
<name>A0A8G2BWF0_9BACT</name>
<reference evidence="1 2" key="1">
    <citation type="submission" date="2016-10" db="EMBL/GenBank/DDBJ databases">
        <authorList>
            <person name="Varghese N."/>
            <person name="Submissions S."/>
        </authorList>
    </citation>
    <scope>NUCLEOTIDE SEQUENCE [LARGE SCALE GENOMIC DNA]</scope>
    <source>
        <strain evidence="1 2">DSM 29073</strain>
    </source>
</reference>
<dbReference type="Proteomes" id="UP000236725">
    <property type="component" value="Unassembled WGS sequence"/>
</dbReference>
<evidence type="ECO:0000313" key="1">
    <source>
        <dbReference type="EMBL" id="SEF86715.1"/>
    </source>
</evidence>
<dbReference type="AlphaFoldDB" id="A0A8G2BWF0"/>
<accession>A0A8G2BWF0</accession>
<gene>
    <name evidence="1" type="ORF">SAMN05444001_108130</name>
</gene>
<organism evidence="1 2">
    <name type="scientific">Parabacteroides chinchillae</name>
    <dbReference type="NCBI Taxonomy" id="871327"/>
    <lineage>
        <taxon>Bacteria</taxon>
        <taxon>Pseudomonadati</taxon>
        <taxon>Bacteroidota</taxon>
        <taxon>Bacteroidia</taxon>
        <taxon>Bacteroidales</taxon>
        <taxon>Tannerellaceae</taxon>
        <taxon>Parabacteroides</taxon>
    </lineage>
</organism>
<dbReference type="RefSeq" id="WP_103983321.1">
    <property type="nucleotide sequence ID" value="NZ_FNVS01000008.1"/>
</dbReference>